<evidence type="ECO:0000313" key="9">
    <source>
        <dbReference type="EMBL" id="CRX38905.1"/>
    </source>
</evidence>
<feature type="transmembrane region" description="Helical" evidence="6">
    <location>
        <begin position="546"/>
        <end position="566"/>
    </location>
</feature>
<dbReference type="Gene3D" id="3.40.30.10">
    <property type="entry name" value="Glutaredoxin"/>
    <property type="match status" value="1"/>
</dbReference>
<dbReference type="GO" id="GO:0016020">
    <property type="term" value="C:membrane"/>
    <property type="evidence" value="ECO:0007669"/>
    <property type="project" value="UniProtKB-SubCell"/>
</dbReference>
<feature type="transmembrane region" description="Helical" evidence="6">
    <location>
        <begin position="426"/>
        <end position="453"/>
    </location>
</feature>
<evidence type="ECO:0000259" key="8">
    <source>
        <dbReference type="Pfam" id="PF11412"/>
    </source>
</evidence>
<dbReference type="InterPro" id="IPR035671">
    <property type="entry name" value="DsbD_gamma"/>
</dbReference>
<keyword evidence="5 6" id="KW-0472">Membrane</keyword>
<feature type="transmembrane region" description="Helical" evidence="6">
    <location>
        <begin position="506"/>
        <end position="526"/>
    </location>
</feature>
<evidence type="ECO:0000256" key="6">
    <source>
        <dbReference type="SAM" id="Phobius"/>
    </source>
</evidence>
<evidence type="ECO:0000313" key="10">
    <source>
        <dbReference type="Proteomes" id="UP000220251"/>
    </source>
</evidence>
<comment type="subcellular location">
    <subcellularLocation>
        <location evidence="1">Membrane</location>
        <topology evidence="1">Multi-pass membrane protein</topology>
    </subcellularLocation>
</comment>
<sequence>MRDFRQNAPALKEIILAKRTLFLLFALFCFIGAESQIFAHEQEMPGQTQQETLEEDEPLTVSCVADSHSITAGNPFYVAIVLDHQDGWHSYWKNPGEVGIPTSVEWQLPEGFTVSELKWPVPSSFSEGGIVGFGYEGKTYLLAEITPPSALEIAHYPIKATVSWLACSNDACLPGSKEIEIKLSKAEGNALASAHKETIEKAKSALPESGLAVVSEQQSDETIELLLAPPQGLELTQVQFLSAAADPTGQFSPCVAEVTREGYIRVSLKKQPADPEGQAKVEGLLVTGDSKVASAYEISHHLKHPSPVYEQDQLIALNDEAGKPVINPTSPPTPLEEEGEGSVLLFLAMAFLGGAILNLMPCVLPVVSLKILNFMQVAGQSRTVALKHGFAYSLGVLVSFWALAAALLVLQAYGNAVGWGFQLQEPLFVAILAAVLFVFSLSMFGVVEFGTILQAIAGKKEVQSKKESKGLTGSFLSGVLATAVATPCTGPFLGPAIGFAVTQSPFISLLMFTSLGLGMALPYLLLSGFPSLLRFLPKPGNWMIAFKEGVAFIMIATVLWLLWVFGAETEPMSLFLLMGALLLFAIACWIWGRFGTPVKSKRVRLIGALFALTLSFIGGKLLVDASMATPPEEFAVLENSNSAAALHRNGDWEPFSRERLNALIKEGKPVIIDFTARWCLICQTNHMVLATSGVEAKFKELGVVKMKADWTRRDPEITKELRLFGRSGVPLYLYYDGKQAEPKILPQILTPEIVISAMEESN</sequence>
<accession>A0A0H5E6J1</accession>
<dbReference type="Pfam" id="PF11412">
    <property type="entry name" value="DsbD_N"/>
    <property type="match status" value="1"/>
</dbReference>
<feature type="domain" description="Cytochrome C biogenesis protein transmembrane" evidence="7">
    <location>
        <begin position="345"/>
        <end position="562"/>
    </location>
</feature>
<feature type="transmembrane region" description="Helical" evidence="6">
    <location>
        <begin position="603"/>
        <end position="623"/>
    </location>
</feature>
<dbReference type="SUPFAM" id="SSF52833">
    <property type="entry name" value="Thioredoxin-like"/>
    <property type="match status" value="1"/>
</dbReference>
<evidence type="ECO:0000256" key="1">
    <source>
        <dbReference type="ARBA" id="ARBA00004141"/>
    </source>
</evidence>
<dbReference type="InterPro" id="IPR036249">
    <property type="entry name" value="Thioredoxin-like_sf"/>
</dbReference>
<feature type="transmembrane region" description="Helical" evidence="6">
    <location>
        <begin position="343"/>
        <end position="369"/>
    </location>
</feature>
<dbReference type="Pfam" id="PF02683">
    <property type="entry name" value="DsbD_TM"/>
    <property type="match status" value="1"/>
</dbReference>
<evidence type="ECO:0000259" key="7">
    <source>
        <dbReference type="Pfam" id="PF02683"/>
    </source>
</evidence>
<feature type="transmembrane region" description="Helical" evidence="6">
    <location>
        <begin position="390"/>
        <end position="414"/>
    </location>
</feature>
<reference evidence="10" key="1">
    <citation type="submission" date="2015-06" db="EMBL/GenBank/DDBJ databases">
        <authorList>
            <person name="Bertelli C."/>
        </authorList>
    </citation>
    <scope>NUCLEOTIDE SEQUENCE [LARGE SCALE GENOMIC DNA]</scope>
    <source>
        <strain evidence="10">CRIB-30</strain>
    </source>
</reference>
<dbReference type="EMBL" id="CWGJ01000025">
    <property type="protein sequence ID" value="CRX38905.1"/>
    <property type="molecule type" value="Genomic_DNA"/>
</dbReference>
<dbReference type="Proteomes" id="UP000220251">
    <property type="component" value="Unassembled WGS sequence"/>
</dbReference>
<protein>
    <submittedName>
        <fullName evidence="9">Putative thiol:disulfide interchange protein</fullName>
    </submittedName>
</protein>
<dbReference type="PANTHER" id="PTHR32234">
    <property type="entry name" value="THIOL:DISULFIDE INTERCHANGE PROTEIN DSBD"/>
    <property type="match status" value="1"/>
</dbReference>
<feature type="domain" description="Thiol:disulfide interchange protein DsbD N-terminal" evidence="8">
    <location>
        <begin position="72"/>
        <end position="179"/>
    </location>
</feature>
<keyword evidence="4 6" id="KW-1133">Transmembrane helix</keyword>
<keyword evidence="2 6" id="KW-0812">Transmembrane</keyword>
<dbReference type="InterPro" id="IPR003834">
    <property type="entry name" value="Cyt_c_assmbl_TM_dom"/>
</dbReference>
<dbReference type="GO" id="GO:0045454">
    <property type="term" value="P:cell redox homeostasis"/>
    <property type="evidence" value="ECO:0007669"/>
    <property type="project" value="TreeGrafter"/>
</dbReference>
<dbReference type="InterPro" id="IPR028250">
    <property type="entry name" value="DsbDN"/>
</dbReference>
<evidence type="ECO:0000256" key="5">
    <source>
        <dbReference type="ARBA" id="ARBA00023136"/>
    </source>
</evidence>
<keyword evidence="10" id="KW-1185">Reference proteome</keyword>
<evidence type="ECO:0000256" key="4">
    <source>
        <dbReference type="ARBA" id="ARBA00022989"/>
    </source>
</evidence>
<proteinExistence type="predicted"/>
<dbReference type="CDD" id="cd02953">
    <property type="entry name" value="DsbDgamma"/>
    <property type="match status" value="1"/>
</dbReference>
<evidence type="ECO:0000256" key="2">
    <source>
        <dbReference type="ARBA" id="ARBA00022692"/>
    </source>
</evidence>
<organism evidence="9 10">
    <name type="scientific">Estrella lausannensis</name>
    <dbReference type="NCBI Taxonomy" id="483423"/>
    <lineage>
        <taxon>Bacteria</taxon>
        <taxon>Pseudomonadati</taxon>
        <taxon>Chlamydiota</taxon>
        <taxon>Chlamydiia</taxon>
        <taxon>Parachlamydiales</taxon>
        <taxon>Candidatus Criblamydiaceae</taxon>
        <taxon>Estrella</taxon>
    </lineage>
</organism>
<dbReference type="GO" id="GO:0017004">
    <property type="term" value="P:cytochrome complex assembly"/>
    <property type="evidence" value="ECO:0007669"/>
    <property type="project" value="UniProtKB-KW"/>
</dbReference>
<evidence type="ECO:0000256" key="3">
    <source>
        <dbReference type="ARBA" id="ARBA00022748"/>
    </source>
</evidence>
<gene>
    <name evidence="9" type="primary">dsbD</name>
    <name evidence="9" type="ORF">ELAC_1577</name>
</gene>
<keyword evidence="3" id="KW-0201">Cytochrome c-type biogenesis</keyword>
<feature type="transmembrane region" description="Helical" evidence="6">
    <location>
        <begin position="572"/>
        <end position="591"/>
    </location>
</feature>
<dbReference type="Pfam" id="PF13899">
    <property type="entry name" value="Thioredoxin_7"/>
    <property type="match status" value="1"/>
</dbReference>
<dbReference type="PANTHER" id="PTHR32234:SF3">
    <property type="entry name" value="SUPPRESSION OF COPPER SENSITIVITY PROTEIN"/>
    <property type="match status" value="1"/>
</dbReference>
<name>A0A0H5E6J1_9BACT</name>
<dbReference type="GO" id="GO:0015035">
    <property type="term" value="F:protein-disulfide reductase activity"/>
    <property type="evidence" value="ECO:0007669"/>
    <property type="project" value="TreeGrafter"/>
</dbReference>
<feature type="transmembrane region" description="Helical" evidence="6">
    <location>
        <begin position="474"/>
        <end position="494"/>
    </location>
</feature>
<dbReference type="AlphaFoldDB" id="A0A0H5E6J1"/>